<dbReference type="PANTHER" id="PTHR31197">
    <property type="entry name" value="OS01G0612600 PROTEIN"/>
    <property type="match status" value="1"/>
</dbReference>
<comment type="caution">
    <text evidence="2">The sequence shown here is derived from an EMBL/GenBank/DDBJ whole genome shotgun (WGS) entry which is preliminary data.</text>
</comment>
<accession>A0A843V5K5</accession>
<reference evidence="2" key="1">
    <citation type="submission" date="2017-07" db="EMBL/GenBank/DDBJ databases">
        <title>Taro Niue Genome Assembly and Annotation.</title>
        <authorList>
            <person name="Atibalentja N."/>
            <person name="Keating K."/>
            <person name="Fields C.J."/>
        </authorList>
    </citation>
    <scope>NUCLEOTIDE SEQUENCE</scope>
    <source>
        <strain evidence="2">Niue_2</strain>
        <tissue evidence="2">Leaf</tissue>
    </source>
</reference>
<organism evidence="2 3">
    <name type="scientific">Colocasia esculenta</name>
    <name type="common">Wild taro</name>
    <name type="synonym">Arum esculentum</name>
    <dbReference type="NCBI Taxonomy" id="4460"/>
    <lineage>
        <taxon>Eukaryota</taxon>
        <taxon>Viridiplantae</taxon>
        <taxon>Streptophyta</taxon>
        <taxon>Embryophyta</taxon>
        <taxon>Tracheophyta</taxon>
        <taxon>Spermatophyta</taxon>
        <taxon>Magnoliopsida</taxon>
        <taxon>Liliopsida</taxon>
        <taxon>Araceae</taxon>
        <taxon>Aroideae</taxon>
        <taxon>Colocasieae</taxon>
        <taxon>Colocasia</taxon>
    </lineage>
</organism>
<feature type="compositionally biased region" description="Basic residues" evidence="1">
    <location>
        <begin position="365"/>
        <end position="375"/>
    </location>
</feature>
<gene>
    <name evidence="2" type="ORF">Taro_023986</name>
</gene>
<feature type="region of interest" description="Disordered" evidence="1">
    <location>
        <begin position="1"/>
        <end position="63"/>
    </location>
</feature>
<protein>
    <submittedName>
        <fullName evidence="2">Uncharacterized protein</fullName>
    </submittedName>
</protein>
<dbReference type="Proteomes" id="UP000652761">
    <property type="component" value="Unassembled WGS sequence"/>
</dbReference>
<dbReference type="InterPro" id="IPR013083">
    <property type="entry name" value="Znf_RING/FYVE/PHD"/>
</dbReference>
<evidence type="ECO:0000313" key="2">
    <source>
        <dbReference type="EMBL" id="MQL91368.1"/>
    </source>
</evidence>
<feature type="compositionally biased region" description="Low complexity" evidence="1">
    <location>
        <begin position="407"/>
        <end position="416"/>
    </location>
</feature>
<feature type="region of interest" description="Disordered" evidence="1">
    <location>
        <begin position="346"/>
        <end position="441"/>
    </location>
</feature>
<evidence type="ECO:0000256" key="1">
    <source>
        <dbReference type="SAM" id="MobiDB-lite"/>
    </source>
</evidence>
<dbReference type="InterPro" id="IPR012866">
    <property type="entry name" value="DUF1644"/>
</dbReference>
<sequence length="441" mass="49558">SLSSLSAKGSRRGEREKREKERRRRTTATTAAPSRKEDQARASVSAPNPRARDRTRIHGAGGRPIRGWSAEALCSLPYSSSSSSPCSSLCSLRPSVIMPKDRRSRSLSFERQFHAPYPCHSTACQKHSSSSSSSRPSTEVATSEADIKEWEEARCSVCMEHPHNAVLLLCSSHDKGCRPYMCDTSYRHSNCLDQFRKAFAGDASCPENSGIQDQAVKLSCPLCRGEVTNWTVVEPARRYMNAKARICSLESCGYSGKYGELRKHARTEHPSVRPSDADPERQRNWRRMERQRDIEDLLSTIRPLFADDGMAVVGNDADEANVLDSRQQFFYCVMIIRLHQRQEDVGAAPNSSHPQVFVTFGSRRQPTRRHRRRRSHTEVGEEQEEETTLTLEGDHSDGNNDGDGEDLPLLPLLGGSSASPQHATATRRRRRMRMSDEEDLL</sequence>
<dbReference type="Pfam" id="PF07800">
    <property type="entry name" value="DUF1644"/>
    <property type="match status" value="1"/>
</dbReference>
<dbReference type="Gene3D" id="3.30.40.10">
    <property type="entry name" value="Zinc/RING finger domain, C3HC4 (zinc finger)"/>
    <property type="match status" value="1"/>
</dbReference>
<feature type="region of interest" description="Disordered" evidence="1">
    <location>
        <begin position="264"/>
        <end position="287"/>
    </location>
</feature>
<keyword evidence="3" id="KW-1185">Reference proteome</keyword>
<dbReference type="EMBL" id="NMUH01001333">
    <property type="protein sequence ID" value="MQL91368.1"/>
    <property type="molecule type" value="Genomic_DNA"/>
</dbReference>
<feature type="region of interest" description="Disordered" evidence="1">
    <location>
        <begin position="121"/>
        <end position="143"/>
    </location>
</feature>
<dbReference type="PANTHER" id="PTHR31197:SF5">
    <property type="entry name" value="OS01G0612600 PROTEIN"/>
    <property type="match status" value="1"/>
</dbReference>
<dbReference type="AlphaFoldDB" id="A0A843V5K5"/>
<name>A0A843V5K5_COLES</name>
<dbReference type="OrthoDB" id="1921166at2759"/>
<evidence type="ECO:0000313" key="3">
    <source>
        <dbReference type="Proteomes" id="UP000652761"/>
    </source>
</evidence>
<feature type="non-terminal residue" evidence="2">
    <location>
        <position position="1"/>
    </location>
</feature>
<proteinExistence type="predicted"/>